<dbReference type="EMBL" id="QFYS01000002">
    <property type="protein sequence ID" value="RAK67542.1"/>
    <property type="molecule type" value="Genomic_DNA"/>
</dbReference>
<feature type="transmembrane region" description="Helical" evidence="6">
    <location>
        <begin position="159"/>
        <end position="178"/>
    </location>
</feature>
<evidence type="ECO:0000256" key="3">
    <source>
        <dbReference type="ARBA" id="ARBA00022692"/>
    </source>
</evidence>
<feature type="transmembrane region" description="Helical" evidence="6">
    <location>
        <begin position="56"/>
        <end position="73"/>
    </location>
</feature>
<evidence type="ECO:0000256" key="2">
    <source>
        <dbReference type="ARBA" id="ARBA00007375"/>
    </source>
</evidence>
<dbReference type="AlphaFoldDB" id="A0A328BJ90"/>
<dbReference type="GO" id="GO:0016020">
    <property type="term" value="C:membrane"/>
    <property type="evidence" value="ECO:0007669"/>
    <property type="project" value="UniProtKB-SubCell"/>
</dbReference>
<feature type="transmembrane region" description="Helical" evidence="6">
    <location>
        <begin position="79"/>
        <end position="97"/>
    </location>
</feature>
<dbReference type="PANTHER" id="PTHR31885">
    <property type="entry name" value="GH04784P"/>
    <property type="match status" value="1"/>
</dbReference>
<feature type="transmembrane region" description="Helical" evidence="6">
    <location>
        <begin position="7"/>
        <end position="25"/>
    </location>
</feature>
<dbReference type="GO" id="GO:0016787">
    <property type="term" value="F:hydrolase activity"/>
    <property type="evidence" value="ECO:0007669"/>
    <property type="project" value="TreeGrafter"/>
</dbReference>
<keyword evidence="8" id="KW-1185">Reference proteome</keyword>
<feature type="transmembrane region" description="Helical" evidence="6">
    <location>
        <begin position="31"/>
        <end position="49"/>
    </location>
</feature>
<dbReference type="RefSeq" id="WP_111275152.1">
    <property type="nucleotide sequence ID" value="NZ_QFYS01000002.1"/>
</dbReference>
<dbReference type="InterPro" id="IPR012506">
    <property type="entry name" value="TMEM86B-like"/>
</dbReference>
<evidence type="ECO:0000256" key="4">
    <source>
        <dbReference type="ARBA" id="ARBA00022989"/>
    </source>
</evidence>
<comment type="caution">
    <text evidence="7">The sequence shown here is derived from an EMBL/GenBank/DDBJ whole genome shotgun (WGS) entry which is preliminary data.</text>
</comment>
<evidence type="ECO:0000256" key="1">
    <source>
        <dbReference type="ARBA" id="ARBA00004141"/>
    </source>
</evidence>
<reference evidence="7 8" key="1">
    <citation type="submission" date="2018-05" db="EMBL/GenBank/DDBJ databases">
        <authorList>
            <person name="Lanie J.A."/>
            <person name="Ng W.-L."/>
            <person name="Kazmierczak K.M."/>
            <person name="Andrzejewski T.M."/>
            <person name="Davidsen T.M."/>
            <person name="Wayne K.J."/>
            <person name="Tettelin H."/>
            <person name="Glass J.I."/>
            <person name="Rusch D."/>
            <person name="Podicherti R."/>
            <person name="Tsui H.-C.T."/>
            <person name="Winkler M.E."/>
        </authorList>
    </citation>
    <scope>NUCLEOTIDE SEQUENCE [LARGE SCALE GENOMIC DNA]</scope>
    <source>
        <strain evidence="7 8">BUT-10</strain>
    </source>
</reference>
<keyword evidence="5 6" id="KW-0472">Membrane</keyword>
<evidence type="ECO:0000313" key="7">
    <source>
        <dbReference type="EMBL" id="RAK67542.1"/>
    </source>
</evidence>
<feature type="transmembrane region" description="Helical" evidence="6">
    <location>
        <begin position="109"/>
        <end position="126"/>
    </location>
</feature>
<evidence type="ECO:0000256" key="5">
    <source>
        <dbReference type="ARBA" id="ARBA00023136"/>
    </source>
</evidence>
<dbReference type="OrthoDB" id="7390032at2"/>
<evidence type="ECO:0000256" key="6">
    <source>
        <dbReference type="SAM" id="Phobius"/>
    </source>
</evidence>
<comment type="similarity">
    <text evidence="2">Belongs to the TMEM86 family.</text>
</comment>
<protein>
    <submittedName>
        <fullName evidence="7">Lysoplasmalogenase</fullName>
    </submittedName>
</protein>
<feature type="transmembrane region" description="Helical" evidence="6">
    <location>
        <begin position="190"/>
        <end position="211"/>
    </location>
</feature>
<dbReference type="Pfam" id="PF07947">
    <property type="entry name" value="YhhN"/>
    <property type="match status" value="1"/>
</dbReference>
<dbReference type="PANTHER" id="PTHR31885:SF6">
    <property type="entry name" value="GH04784P"/>
    <property type="match status" value="1"/>
</dbReference>
<accession>A0A328BJ90</accession>
<evidence type="ECO:0000313" key="8">
    <source>
        <dbReference type="Proteomes" id="UP000249524"/>
    </source>
</evidence>
<organism evidence="7 8">
    <name type="scientific">Phenylobacterium kunshanense</name>
    <dbReference type="NCBI Taxonomy" id="1445034"/>
    <lineage>
        <taxon>Bacteria</taxon>
        <taxon>Pseudomonadati</taxon>
        <taxon>Pseudomonadota</taxon>
        <taxon>Alphaproteobacteria</taxon>
        <taxon>Caulobacterales</taxon>
        <taxon>Caulobacteraceae</taxon>
        <taxon>Phenylobacterium</taxon>
    </lineage>
</organism>
<feature type="transmembrane region" description="Helical" evidence="6">
    <location>
        <begin position="132"/>
        <end position="152"/>
    </location>
</feature>
<name>A0A328BJ90_9CAUL</name>
<gene>
    <name evidence="7" type="ORF">DJ019_06435</name>
</gene>
<keyword evidence="3 6" id="KW-0812">Transmembrane</keyword>
<keyword evidence="4 6" id="KW-1133">Transmembrane helix</keyword>
<comment type="subcellular location">
    <subcellularLocation>
        <location evidence="1">Membrane</location>
        <topology evidence="1">Multi-pass membrane protein</topology>
    </subcellularLocation>
</comment>
<proteinExistence type="inferred from homology"/>
<sequence>MTASRLVLLAAIAAGVTYVGSWFWIDLPPAASVVWKGAGVGLLAVWAAMNARGLDGWLIAAVLAFGALGDVLLETHGLVTGALAFLTGHLLAIWLYLKNRRTTLAAGDWAGAGAILVLIPVVAFLLPPDRAGAPGIALYATGLAAMAAAAWLSRFPRTLVAAGALMFAVSDLLIFLRTGRPALDGFPMGLAVWGLYFAGQAFIALGVVRALRAR</sequence>
<dbReference type="Proteomes" id="UP000249524">
    <property type="component" value="Unassembled WGS sequence"/>
</dbReference>